<dbReference type="RefSeq" id="WP_145851763.1">
    <property type="nucleotide sequence ID" value="NZ_RPFW01000001.1"/>
</dbReference>
<reference evidence="2 3" key="1">
    <citation type="submission" date="2018-11" db="EMBL/GenBank/DDBJ databases">
        <title>Trebonia kvetii gen.nov., sp.nov., a novel acidophilic actinobacterium, and proposal of the new actinobacterial family Treboniaceae fam. nov.</title>
        <authorList>
            <person name="Rapoport D."/>
            <person name="Sagova-Mareckova M."/>
            <person name="Sedlacek I."/>
            <person name="Provaznik J."/>
            <person name="Kralova S."/>
            <person name="Pavlinic D."/>
            <person name="Benes V."/>
            <person name="Kopecky J."/>
        </authorList>
    </citation>
    <scope>NUCLEOTIDE SEQUENCE [LARGE SCALE GENOMIC DNA]</scope>
    <source>
        <strain evidence="2 3">15Tr583</strain>
    </source>
</reference>
<dbReference type="InterPro" id="IPR043917">
    <property type="entry name" value="DUF5753"/>
</dbReference>
<dbReference type="Proteomes" id="UP000460272">
    <property type="component" value="Unassembled WGS sequence"/>
</dbReference>
<dbReference type="OrthoDB" id="5177725at2"/>
<comment type="caution">
    <text evidence="2">The sequence shown here is derived from an EMBL/GenBank/DDBJ whole genome shotgun (WGS) entry which is preliminary data.</text>
</comment>
<dbReference type="GO" id="GO:0003677">
    <property type="term" value="F:DNA binding"/>
    <property type="evidence" value="ECO:0007669"/>
    <property type="project" value="InterPro"/>
</dbReference>
<dbReference type="Gene3D" id="1.10.260.40">
    <property type="entry name" value="lambda repressor-like DNA-binding domains"/>
    <property type="match status" value="1"/>
</dbReference>
<dbReference type="EMBL" id="RPFW01000001">
    <property type="protein sequence ID" value="TVZ07008.1"/>
    <property type="molecule type" value="Genomic_DNA"/>
</dbReference>
<evidence type="ECO:0000313" key="3">
    <source>
        <dbReference type="Proteomes" id="UP000460272"/>
    </source>
</evidence>
<keyword evidence="3" id="KW-1185">Reference proteome</keyword>
<sequence>MVEEGSPTVRRRRLAAELRALRETKGRSGESVAHALRWSPSKISRYERAKTGLRPREVERLLDYYGVGGQHRAMLLALAEDASQKGWWEEYADSLPEDYQQFIGLEHEATSAAIWHVDVVAGLLQTEAYARHIIDSYDRIEPVPPSQVTRLVRVRMRRQQVLDRIGLKLSVVLDESVLLRRIGSDLTMYEQLQRLAKECDRPNLTLQVLPLDGPHTVIGESFVLFGFEADGDAVLQDVVATEQMRSGFIIEGERETHLHRVAFRALTEVALSPADSKQMILELAESLWTGRRRTAS</sequence>
<dbReference type="SMART" id="SM00530">
    <property type="entry name" value="HTH_XRE"/>
    <property type="match status" value="1"/>
</dbReference>
<evidence type="ECO:0000259" key="1">
    <source>
        <dbReference type="PROSITE" id="PS50943"/>
    </source>
</evidence>
<organism evidence="2 3">
    <name type="scientific">Trebonia kvetii</name>
    <dbReference type="NCBI Taxonomy" id="2480626"/>
    <lineage>
        <taxon>Bacteria</taxon>
        <taxon>Bacillati</taxon>
        <taxon>Actinomycetota</taxon>
        <taxon>Actinomycetes</taxon>
        <taxon>Streptosporangiales</taxon>
        <taxon>Treboniaceae</taxon>
        <taxon>Trebonia</taxon>
    </lineage>
</organism>
<proteinExistence type="predicted"/>
<dbReference type="SUPFAM" id="SSF47413">
    <property type="entry name" value="lambda repressor-like DNA-binding domains"/>
    <property type="match status" value="1"/>
</dbReference>
<accession>A0A6P2C6T9</accession>
<gene>
    <name evidence="2" type="ORF">EAS64_06695</name>
</gene>
<protein>
    <submittedName>
        <fullName evidence="2">XRE family transcriptional regulator</fullName>
    </submittedName>
</protein>
<dbReference type="InterPro" id="IPR001387">
    <property type="entry name" value="Cro/C1-type_HTH"/>
</dbReference>
<feature type="domain" description="HTH cro/C1-type" evidence="1">
    <location>
        <begin position="18"/>
        <end position="67"/>
    </location>
</feature>
<name>A0A6P2C6T9_9ACTN</name>
<dbReference type="PROSITE" id="PS50943">
    <property type="entry name" value="HTH_CROC1"/>
    <property type="match status" value="1"/>
</dbReference>
<evidence type="ECO:0000313" key="2">
    <source>
        <dbReference type="EMBL" id="TVZ07008.1"/>
    </source>
</evidence>
<dbReference type="InterPro" id="IPR010982">
    <property type="entry name" value="Lambda_DNA-bd_dom_sf"/>
</dbReference>
<dbReference type="CDD" id="cd00093">
    <property type="entry name" value="HTH_XRE"/>
    <property type="match status" value="1"/>
</dbReference>
<dbReference type="Pfam" id="PF19054">
    <property type="entry name" value="DUF5753"/>
    <property type="match status" value="1"/>
</dbReference>
<dbReference type="Pfam" id="PF13560">
    <property type="entry name" value="HTH_31"/>
    <property type="match status" value="1"/>
</dbReference>
<dbReference type="AlphaFoldDB" id="A0A6P2C6T9"/>